<evidence type="ECO:0000256" key="11">
    <source>
        <dbReference type="ARBA" id="ARBA00023136"/>
    </source>
</evidence>
<keyword evidence="6" id="KW-0479">Metal-binding</keyword>
<dbReference type="HOGENOM" id="CLU_3056080_0_0_1"/>
<dbReference type="PANTHER" id="PTHR46300">
    <property type="entry name" value="P450, PUTATIVE (EUROFUNG)-RELATED-RELATED"/>
    <property type="match status" value="1"/>
</dbReference>
<dbReference type="Pfam" id="PF00067">
    <property type="entry name" value="p450"/>
    <property type="match status" value="1"/>
</dbReference>
<gene>
    <name evidence="12" type="ORF">FIBRA_07911</name>
</gene>
<keyword evidence="9" id="KW-0408">Iron</keyword>
<dbReference type="InterPro" id="IPR036396">
    <property type="entry name" value="Cyt_P450_sf"/>
</dbReference>
<comment type="similarity">
    <text evidence="3">Belongs to the cytochrome P450 family.</text>
</comment>
<dbReference type="GO" id="GO:0005506">
    <property type="term" value="F:iron ion binding"/>
    <property type="evidence" value="ECO:0007669"/>
    <property type="project" value="InterPro"/>
</dbReference>
<dbReference type="AlphaFoldDB" id="J4GVU5"/>
<evidence type="ECO:0000256" key="9">
    <source>
        <dbReference type="ARBA" id="ARBA00023004"/>
    </source>
</evidence>
<evidence type="ECO:0000256" key="8">
    <source>
        <dbReference type="ARBA" id="ARBA00023002"/>
    </source>
</evidence>
<evidence type="ECO:0000256" key="2">
    <source>
        <dbReference type="ARBA" id="ARBA00004370"/>
    </source>
</evidence>
<evidence type="ECO:0008006" key="14">
    <source>
        <dbReference type="Google" id="ProtNLM"/>
    </source>
</evidence>
<evidence type="ECO:0000256" key="6">
    <source>
        <dbReference type="ARBA" id="ARBA00022723"/>
    </source>
</evidence>
<keyword evidence="4" id="KW-0349">Heme</keyword>
<dbReference type="OrthoDB" id="2753961at2759"/>
<dbReference type="SUPFAM" id="SSF48264">
    <property type="entry name" value="Cytochrome P450"/>
    <property type="match status" value="1"/>
</dbReference>
<dbReference type="GO" id="GO:0016020">
    <property type="term" value="C:membrane"/>
    <property type="evidence" value="ECO:0007669"/>
    <property type="project" value="UniProtKB-SubCell"/>
</dbReference>
<dbReference type="GeneID" id="24100591"/>
<protein>
    <recommendedName>
        <fullName evidence="14">Cytochrome P450</fullName>
    </recommendedName>
</protein>
<keyword evidence="8" id="KW-0560">Oxidoreductase</keyword>
<keyword evidence="13" id="KW-1185">Reference proteome</keyword>
<dbReference type="GO" id="GO:0016705">
    <property type="term" value="F:oxidoreductase activity, acting on paired donors, with incorporation or reduction of molecular oxygen"/>
    <property type="evidence" value="ECO:0007669"/>
    <property type="project" value="InterPro"/>
</dbReference>
<dbReference type="GO" id="GO:0004497">
    <property type="term" value="F:monooxygenase activity"/>
    <property type="evidence" value="ECO:0007669"/>
    <property type="project" value="UniProtKB-KW"/>
</dbReference>
<keyword evidence="11" id="KW-0472">Membrane</keyword>
<keyword evidence="7" id="KW-1133">Transmembrane helix</keyword>
<keyword evidence="5" id="KW-0812">Transmembrane</keyword>
<proteinExistence type="inferred from homology"/>
<name>J4GVU5_9APHY</name>
<evidence type="ECO:0000313" key="13">
    <source>
        <dbReference type="Proteomes" id="UP000006352"/>
    </source>
</evidence>
<dbReference type="InterPro" id="IPR050364">
    <property type="entry name" value="Cytochrome_P450_fung"/>
</dbReference>
<evidence type="ECO:0000256" key="10">
    <source>
        <dbReference type="ARBA" id="ARBA00023033"/>
    </source>
</evidence>
<organism evidence="12 13">
    <name type="scientific">Fibroporia radiculosa</name>
    <dbReference type="NCBI Taxonomy" id="599839"/>
    <lineage>
        <taxon>Eukaryota</taxon>
        <taxon>Fungi</taxon>
        <taxon>Dikarya</taxon>
        <taxon>Basidiomycota</taxon>
        <taxon>Agaricomycotina</taxon>
        <taxon>Agaricomycetes</taxon>
        <taxon>Polyporales</taxon>
        <taxon>Fibroporiaceae</taxon>
        <taxon>Fibroporia</taxon>
    </lineage>
</organism>
<evidence type="ECO:0000256" key="4">
    <source>
        <dbReference type="ARBA" id="ARBA00022617"/>
    </source>
</evidence>
<dbReference type="InterPro" id="IPR001128">
    <property type="entry name" value="Cyt_P450"/>
</dbReference>
<evidence type="ECO:0000256" key="7">
    <source>
        <dbReference type="ARBA" id="ARBA00022989"/>
    </source>
</evidence>
<sequence>MDDKEALPYLNAVVREVQRWAPIAPTGVSHRVTEYDVYEGYFIPKGTTVIANFC</sequence>
<dbReference type="STRING" id="599839.J4GVU5"/>
<dbReference type="Gene3D" id="1.10.630.10">
    <property type="entry name" value="Cytochrome P450"/>
    <property type="match status" value="1"/>
</dbReference>
<evidence type="ECO:0000256" key="5">
    <source>
        <dbReference type="ARBA" id="ARBA00022692"/>
    </source>
</evidence>
<dbReference type="InParanoid" id="J4GVU5"/>
<dbReference type="RefSeq" id="XP_012184963.1">
    <property type="nucleotide sequence ID" value="XM_012329573.1"/>
</dbReference>
<evidence type="ECO:0000256" key="1">
    <source>
        <dbReference type="ARBA" id="ARBA00001971"/>
    </source>
</evidence>
<comment type="cofactor">
    <cofactor evidence="1">
        <name>heme</name>
        <dbReference type="ChEBI" id="CHEBI:30413"/>
    </cofactor>
</comment>
<dbReference type="Proteomes" id="UP000006352">
    <property type="component" value="Unassembled WGS sequence"/>
</dbReference>
<accession>J4GVU5</accession>
<comment type="subcellular location">
    <subcellularLocation>
        <location evidence="2">Membrane</location>
    </subcellularLocation>
</comment>
<dbReference type="EMBL" id="HE797201">
    <property type="protein sequence ID" value="CCM05680.1"/>
    <property type="molecule type" value="Genomic_DNA"/>
</dbReference>
<evidence type="ECO:0000256" key="3">
    <source>
        <dbReference type="ARBA" id="ARBA00010617"/>
    </source>
</evidence>
<reference evidence="12 13" key="1">
    <citation type="journal article" date="2012" name="Appl. Environ. Microbiol.">
        <title>Short-read sequencing for genomic analysis of the brown rot fungus Fibroporia radiculosa.</title>
        <authorList>
            <person name="Tang J.D."/>
            <person name="Perkins A.D."/>
            <person name="Sonstegard T.S."/>
            <person name="Schroeder S.G."/>
            <person name="Burgess S.C."/>
            <person name="Diehl S.V."/>
        </authorList>
    </citation>
    <scope>NUCLEOTIDE SEQUENCE [LARGE SCALE GENOMIC DNA]</scope>
    <source>
        <strain evidence="12 13">TFFH 294</strain>
    </source>
</reference>
<dbReference type="GO" id="GO:0020037">
    <property type="term" value="F:heme binding"/>
    <property type="evidence" value="ECO:0007669"/>
    <property type="project" value="InterPro"/>
</dbReference>
<keyword evidence="10" id="KW-0503">Monooxygenase</keyword>
<evidence type="ECO:0000313" key="12">
    <source>
        <dbReference type="EMBL" id="CCM05680.1"/>
    </source>
</evidence>